<comment type="caution">
    <text evidence="2">The sequence shown here is derived from an EMBL/GenBank/DDBJ whole genome shotgun (WGS) entry which is preliminary data.</text>
</comment>
<reference evidence="3" key="1">
    <citation type="journal article" date="2019" name="Int. J. Syst. Evol. Microbiol.">
        <title>The Global Catalogue of Microorganisms (GCM) 10K type strain sequencing project: providing services to taxonomists for standard genome sequencing and annotation.</title>
        <authorList>
            <consortium name="The Broad Institute Genomics Platform"/>
            <consortium name="The Broad Institute Genome Sequencing Center for Infectious Disease"/>
            <person name="Wu L."/>
            <person name="Ma J."/>
        </authorList>
    </citation>
    <scope>NUCLEOTIDE SEQUENCE [LARGE SCALE GENOMIC DNA]</scope>
    <source>
        <strain evidence="3">CCM 8391</strain>
    </source>
</reference>
<gene>
    <name evidence="2" type="ORF">ACFQE5_21535</name>
</gene>
<dbReference type="RefSeq" id="WP_379587623.1">
    <property type="nucleotide sequence ID" value="NZ_JBHSQW010000044.1"/>
</dbReference>
<evidence type="ECO:0000313" key="2">
    <source>
        <dbReference type="EMBL" id="MFC5996794.1"/>
    </source>
</evidence>
<evidence type="ECO:0000256" key="1">
    <source>
        <dbReference type="ARBA" id="ARBA00005721"/>
    </source>
</evidence>
<sequence length="112" mass="11452">MSGVPYHVGERLLARLAARHARQVPGVVGVYPGRVPAPPDLAGPARGHPAVAGASARVDDGSAEVTIAIITRLGESCRDVAVAVQEAVGAALSRDTGLTVEVRVVITDVLLD</sequence>
<keyword evidence="3" id="KW-1185">Reference proteome</keyword>
<dbReference type="Pfam" id="PF03780">
    <property type="entry name" value="Asp23"/>
    <property type="match status" value="1"/>
</dbReference>
<organism evidence="2 3">
    <name type="scientific">Pseudonocardia hispaniensis</name>
    <dbReference type="NCBI Taxonomy" id="904933"/>
    <lineage>
        <taxon>Bacteria</taxon>
        <taxon>Bacillati</taxon>
        <taxon>Actinomycetota</taxon>
        <taxon>Actinomycetes</taxon>
        <taxon>Pseudonocardiales</taxon>
        <taxon>Pseudonocardiaceae</taxon>
        <taxon>Pseudonocardia</taxon>
    </lineage>
</organism>
<dbReference type="InterPro" id="IPR005531">
    <property type="entry name" value="Asp23"/>
</dbReference>
<dbReference type="EMBL" id="JBHSQW010000044">
    <property type="protein sequence ID" value="MFC5996794.1"/>
    <property type="molecule type" value="Genomic_DNA"/>
</dbReference>
<comment type="similarity">
    <text evidence="1">Belongs to the asp23 family.</text>
</comment>
<evidence type="ECO:0000313" key="3">
    <source>
        <dbReference type="Proteomes" id="UP001596302"/>
    </source>
</evidence>
<dbReference type="Proteomes" id="UP001596302">
    <property type="component" value="Unassembled WGS sequence"/>
</dbReference>
<name>A0ABW1J7I7_9PSEU</name>
<accession>A0ABW1J7I7</accession>
<proteinExistence type="inferred from homology"/>
<protein>
    <submittedName>
        <fullName evidence="2">Asp23/Gls24 family envelope stress response protein</fullName>
    </submittedName>
</protein>